<feature type="region of interest" description="Disordered" evidence="1">
    <location>
        <begin position="77"/>
        <end position="120"/>
    </location>
</feature>
<sequence length="358" mass="38584">MAYLRGREAPMDLSEPGPQKPSIFDTPLHGSHESMDATPDASLMDIDPDVGPTFTAMPVEQSHAALPGQVIPVSSNPMVPFTASSPPSRDAAVGTPPTGTPAPASSAPPQTSGSASDAPKEGWSIVKSSADLVAAASLPTKAVAPYRHAASAAVASQARSLLERPETFLTYVQVLFNASIILVFIYLLFSVVWTIQHDVSLKVKEYELDYLGEIASCSSAYTANRCGSDMQAPALTEACEAWRRCAARDPTVVGRARVTAETFAEILNGFVDVVSWKTMLFSLLTLSIVVGATNSTLSFFRFNASQRNDPPPSSTPSSHPPYYPYALPPEWDTSALRHRIRPQDDQETRTIPYRTEQN</sequence>
<feature type="transmembrane region" description="Helical" evidence="2">
    <location>
        <begin position="168"/>
        <end position="195"/>
    </location>
</feature>
<dbReference type="GO" id="GO:0055088">
    <property type="term" value="P:lipid homeostasis"/>
    <property type="evidence" value="ECO:0007669"/>
    <property type="project" value="InterPro"/>
</dbReference>
<dbReference type="SMART" id="SM01042">
    <property type="entry name" value="Brr6_like_C_C"/>
    <property type="match status" value="1"/>
</dbReference>
<dbReference type="PANTHER" id="PTHR28136">
    <property type="entry name" value="NUCLEUS EXPORT PROTEIN BRR6"/>
    <property type="match status" value="1"/>
</dbReference>
<keyword evidence="2" id="KW-0472">Membrane</keyword>
<feature type="transmembrane region" description="Helical" evidence="2">
    <location>
        <begin position="279"/>
        <end position="300"/>
    </location>
</feature>
<dbReference type="GO" id="GO:0031965">
    <property type="term" value="C:nuclear membrane"/>
    <property type="evidence" value="ECO:0007669"/>
    <property type="project" value="InterPro"/>
</dbReference>
<feature type="domain" description="Brl1/Brr6" evidence="3">
    <location>
        <begin position="168"/>
        <end position="301"/>
    </location>
</feature>
<dbReference type="GO" id="GO:0006998">
    <property type="term" value="P:nuclear envelope organization"/>
    <property type="evidence" value="ECO:0007669"/>
    <property type="project" value="InterPro"/>
</dbReference>
<dbReference type="Pfam" id="PF10104">
    <property type="entry name" value="Brr6_like_C_C"/>
    <property type="match status" value="1"/>
</dbReference>
<comment type="caution">
    <text evidence="4">The sequence shown here is derived from an EMBL/GenBank/DDBJ whole genome shotgun (WGS) entry which is preliminary data.</text>
</comment>
<protein>
    <submittedName>
        <fullName evidence="4">Nuclear membrane</fullName>
    </submittedName>
</protein>
<evidence type="ECO:0000313" key="4">
    <source>
        <dbReference type="EMBL" id="KOS12700.1"/>
    </source>
</evidence>
<feature type="region of interest" description="Disordered" evidence="1">
    <location>
        <begin position="339"/>
        <end position="358"/>
    </location>
</feature>
<reference evidence="4 5" key="1">
    <citation type="submission" date="2015-07" db="EMBL/GenBank/DDBJ databases">
        <title>Draft Genome Sequence of Malassezia furfur CBS1878 and Malassezia pachydermatis CBS1879.</title>
        <authorList>
            <person name="Triana S."/>
            <person name="Ohm R."/>
            <person name="Gonzalez A."/>
            <person name="DeCock H."/>
            <person name="Restrepo S."/>
            <person name="Celis A."/>
        </authorList>
    </citation>
    <scope>NUCLEOTIDE SEQUENCE [LARGE SCALE GENOMIC DNA]</scope>
    <source>
        <strain evidence="4 5">CBS 1879</strain>
    </source>
</reference>
<dbReference type="AlphaFoldDB" id="A0A0M8MS59"/>
<dbReference type="Proteomes" id="UP000037751">
    <property type="component" value="Unassembled WGS sequence"/>
</dbReference>
<feature type="compositionally biased region" description="Low complexity" evidence="1">
    <location>
        <begin position="91"/>
        <end position="116"/>
    </location>
</feature>
<evidence type="ECO:0000256" key="1">
    <source>
        <dbReference type="SAM" id="MobiDB-lite"/>
    </source>
</evidence>
<feature type="compositionally biased region" description="Basic and acidic residues" evidence="1">
    <location>
        <begin position="1"/>
        <end position="10"/>
    </location>
</feature>
<feature type="compositionally biased region" description="Pro residues" evidence="1">
    <location>
        <begin position="309"/>
        <end position="327"/>
    </location>
</feature>
<dbReference type="EMBL" id="LGAV01000009">
    <property type="protein sequence ID" value="KOS12700.1"/>
    <property type="molecule type" value="Genomic_DNA"/>
</dbReference>
<dbReference type="OrthoDB" id="5961at2759"/>
<proteinExistence type="predicted"/>
<keyword evidence="2" id="KW-1133">Transmembrane helix</keyword>
<accession>A0A0M8MS59</accession>
<name>A0A0M8MS59_9BASI</name>
<dbReference type="VEuPathDB" id="FungiDB:Malapachy_1313"/>
<dbReference type="InterPro" id="IPR018767">
    <property type="entry name" value="Brl1/Brr6_dom"/>
</dbReference>
<feature type="region of interest" description="Disordered" evidence="1">
    <location>
        <begin position="1"/>
        <end position="40"/>
    </location>
</feature>
<evidence type="ECO:0000313" key="5">
    <source>
        <dbReference type="Proteomes" id="UP000037751"/>
    </source>
</evidence>
<dbReference type="RefSeq" id="XP_017990332.1">
    <property type="nucleotide sequence ID" value="XM_018135818.1"/>
</dbReference>
<keyword evidence="2" id="KW-0812">Transmembrane</keyword>
<feature type="compositionally biased region" description="Polar residues" evidence="1">
    <location>
        <begin position="77"/>
        <end position="87"/>
    </location>
</feature>
<keyword evidence="5" id="KW-1185">Reference proteome</keyword>
<feature type="region of interest" description="Disordered" evidence="1">
    <location>
        <begin position="306"/>
        <end position="330"/>
    </location>
</feature>
<gene>
    <name evidence="4" type="ORF">Malapachy_1313</name>
</gene>
<evidence type="ECO:0000259" key="3">
    <source>
        <dbReference type="SMART" id="SM01042"/>
    </source>
</evidence>
<evidence type="ECO:0000256" key="2">
    <source>
        <dbReference type="SAM" id="Phobius"/>
    </source>
</evidence>
<dbReference type="InterPro" id="IPR040202">
    <property type="entry name" value="Brl1/Brr6"/>
</dbReference>
<dbReference type="PANTHER" id="PTHR28136:SF1">
    <property type="entry name" value="NUCLEUS EXPORT PROTEIN BRL1"/>
    <property type="match status" value="1"/>
</dbReference>
<organism evidence="4 5">
    <name type="scientific">Malassezia pachydermatis</name>
    <dbReference type="NCBI Taxonomy" id="77020"/>
    <lineage>
        <taxon>Eukaryota</taxon>
        <taxon>Fungi</taxon>
        <taxon>Dikarya</taxon>
        <taxon>Basidiomycota</taxon>
        <taxon>Ustilaginomycotina</taxon>
        <taxon>Malasseziomycetes</taxon>
        <taxon>Malasseziales</taxon>
        <taxon>Malasseziaceae</taxon>
        <taxon>Malassezia</taxon>
    </lineage>
</organism>
<dbReference type="GeneID" id="28727693"/>